<feature type="domain" description="Sigma-54 factor interaction" evidence="3">
    <location>
        <begin position="328"/>
        <end position="526"/>
    </location>
</feature>
<dbReference type="SUPFAM" id="SSF52540">
    <property type="entry name" value="P-loop containing nucleoside triphosphate hydrolases"/>
    <property type="match status" value="1"/>
</dbReference>
<dbReference type="Gene3D" id="1.10.8.60">
    <property type="match status" value="1"/>
</dbReference>
<proteinExistence type="predicted"/>
<keyword evidence="5" id="KW-1185">Reference proteome</keyword>
<accession>A0A841RBP5</accession>
<protein>
    <submittedName>
        <fullName evidence="4">Transcriptional regulator of acetoin/glycerol metabolism</fullName>
    </submittedName>
</protein>
<dbReference type="Gene3D" id="1.10.10.10">
    <property type="entry name" value="Winged helix-like DNA-binding domain superfamily/Winged helix DNA-binding domain"/>
    <property type="match status" value="1"/>
</dbReference>
<evidence type="ECO:0000256" key="1">
    <source>
        <dbReference type="ARBA" id="ARBA00022741"/>
    </source>
</evidence>
<reference evidence="4 5" key="1">
    <citation type="submission" date="2020-08" db="EMBL/GenBank/DDBJ databases">
        <title>Genomic Encyclopedia of Type Strains, Phase IV (KMG-IV): sequencing the most valuable type-strain genomes for metagenomic binning, comparative biology and taxonomic classification.</title>
        <authorList>
            <person name="Goeker M."/>
        </authorList>
    </citation>
    <scope>NUCLEOTIDE SEQUENCE [LARGE SCALE GENOMIC DNA]</scope>
    <source>
        <strain evidence="4 5">DSM 2461</strain>
    </source>
</reference>
<evidence type="ECO:0000313" key="5">
    <source>
        <dbReference type="Proteomes" id="UP000587760"/>
    </source>
</evidence>
<name>A0A841RBP5_9SPIO</name>
<dbReference type="Pfam" id="PF25601">
    <property type="entry name" value="AAA_lid_14"/>
    <property type="match status" value="1"/>
</dbReference>
<dbReference type="InterPro" id="IPR058031">
    <property type="entry name" value="AAA_lid_NorR"/>
</dbReference>
<dbReference type="RefSeq" id="WP_184745928.1">
    <property type="nucleotide sequence ID" value="NZ_JACHGJ010000002.1"/>
</dbReference>
<dbReference type="InterPro" id="IPR002078">
    <property type="entry name" value="Sigma_54_int"/>
</dbReference>
<comment type="caution">
    <text evidence="4">The sequence shown here is derived from an EMBL/GenBank/DDBJ whole genome shotgun (WGS) entry which is preliminary data.</text>
</comment>
<dbReference type="PROSITE" id="PS50045">
    <property type="entry name" value="SIGMA54_INTERACT_4"/>
    <property type="match status" value="1"/>
</dbReference>
<dbReference type="GO" id="GO:0005524">
    <property type="term" value="F:ATP binding"/>
    <property type="evidence" value="ECO:0007669"/>
    <property type="project" value="UniProtKB-KW"/>
</dbReference>
<sequence>MKNKSITLISGSRDTGDSLSEQLQLYLNKEQTFSLIVLDEFCPESVESDLIIFSSRSLEEEAREKINRLKAGRFISGRRTISHKGIDSLVTIPAGTDILFINDDRESAEESIEALKKIGFNQFNYKPCYPPLLETEGIKTAITAGETHLVPPEVSKAYDLGSRVFDYPTLAAILSCLEISPDEIEAPSFRYLKKIVSTSAKVSAYSQKINKLNSQLIMLLEGSGEGILTYDTSGTVLMANENFRSSLTPGLESPVGYRLSEIFDSKELLSFLLKSRKEEGGRFYAGGKHFSVRKTLHENSSTYICSIVFSRGDMEETVHRERVAFDHLIGKSESFSRMKKQAEKLSLSNFNILIEGEKGTGRKLLARAISNSSHRKQQVCQTVRLEALDREQMESEIEALVSDRDEGTVILSEADLLPLDLQKKLLFFLIHTPEKKRIISTVSGDFYKKVESGAFLPELYYKLKESYLYIPPLRDREDDIPLILKAELKKTGVKLKVDRELISYLKSCCWSGNINELINTVRTMSALAETDVLTLACLPEGMIPDQRKYDRELPKASRSVLMAIEQLNKKGIVTGRAKLTILTDKMGERLTEAQIRRILKELTAEDFVRKEKGRYGLFISEKGRQALGTGDSSSKRQFSDFP</sequence>
<evidence type="ECO:0000313" key="4">
    <source>
        <dbReference type="EMBL" id="MBB6480098.1"/>
    </source>
</evidence>
<organism evidence="4 5">
    <name type="scientific">Spirochaeta isovalerica</name>
    <dbReference type="NCBI Taxonomy" id="150"/>
    <lineage>
        <taxon>Bacteria</taxon>
        <taxon>Pseudomonadati</taxon>
        <taxon>Spirochaetota</taxon>
        <taxon>Spirochaetia</taxon>
        <taxon>Spirochaetales</taxon>
        <taxon>Spirochaetaceae</taxon>
        <taxon>Spirochaeta</taxon>
    </lineage>
</organism>
<keyword evidence="1" id="KW-0547">Nucleotide-binding</keyword>
<dbReference type="Pfam" id="PF14532">
    <property type="entry name" value="Sigma54_activ_2"/>
    <property type="match status" value="1"/>
</dbReference>
<dbReference type="Gene3D" id="3.40.50.300">
    <property type="entry name" value="P-loop containing nucleotide triphosphate hydrolases"/>
    <property type="match status" value="1"/>
</dbReference>
<dbReference type="Proteomes" id="UP000587760">
    <property type="component" value="Unassembled WGS sequence"/>
</dbReference>
<dbReference type="PANTHER" id="PTHR32071">
    <property type="entry name" value="TRANSCRIPTIONAL REGULATORY PROTEIN"/>
    <property type="match status" value="1"/>
</dbReference>
<dbReference type="InterPro" id="IPR036388">
    <property type="entry name" value="WH-like_DNA-bd_sf"/>
</dbReference>
<dbReference type="GO" id="GO:0006355">
    <property type="term" value="P:regulation of DNA-templated transcription"/>
    <property type="evidence" value="ECO:0007669"/>
    <property type="project" value="InterPro"/>
</dbReference>
<dbReference type="AlphaFoldDB" id="A0A841RBP5"/>
<gene>
    <name evidence="4" type="ORF">HNR50_001756</name>
</gene>
<evidence type="ECO:0000259" key="3">
    <source>
        <dbReference type="PROSITE" id="PS50045"/>
    </source>
</evidence>
<dbReference type="EMBL" id="JACHGJ010000002">
    <property type="protein sequence ID" value="MBB6480098.1"/>
    <property type="molecule type" value="Genomic_DNA"/>
</dbReference>
<keyword evidence="2" id="KW-0067">ATP-binding</keyword>
<dbReference type="InterPro" id="IPR027417">
    <property type="entry name" value="P-loop_NTPase"/>
</dbReference>
<evidence type="ECO:0000256" key="2">
    <source>
        <dbReference type="ARBA" id="ARBA00022840"/>
    </source>
</evidence>